<dbReference type="PANTHER" id="PTHR43900">
    <property type="entry name" value="GLUTATHIONE S-TRANSFERASE RHO"/>
    <property type="match status" value="1"/>
</dbReference>
<keyword evidence="5" id="KW-1185">Reference proteome</keyword>
<dbReference type="InterPro" id="IPR036249">
    <property type="entry name" value="Thioredoxin-like_sf"/>
</dbReference>
<dbReference type="PANTHER" id="PTHR43900:SF3">
    <property type="entry name" value="GLUTATHIONE S-TRANSFERASE RHO"/>
    <property type="match status" value="1"/>
</dbReference>
<dbReference type="Gene3D" id="1.20.1050.10">
    <property type="match status" value="1"/>
</dbReference>
<dbReference type="PROSITE" id="PS50404">
    <property type="entry name" value="GST_NTER"/>
    <property type="match status" value="1"/>
</dbReference>
<proteinExistence type="predicted"/>
<dbReference type="InterPro" id="IPR004045">
    <property type="entry name" value="Glutathione_S-Trfase_N"/>
</dbReference>
<reference evidence="4 5" key="1">
    <citation type="submission" date="2016-11" db="EMBL/GenBank/DDBJ databases">
        <authorList>
            <person name="Jaros S."/>
            <person name="Januszkiewicz K."/>
            <person name="Wedrychowicz H."/>
        </authorList>
    </citation>
    <scope>NUCLEOTIDE SEQUENCE [LARGE SCALE GENOMIC DNA]</scope>
    <source>
        <strain evidence="4 5">DSM 14916</strain>
    </source>
</reference>
<evidence type="ECO:0000313" key="5">
    <source>
        <dbReference type="Proteomes" id="UP000184387"/>
    </source>
</evidence>
<dbReference type="SUPFAM" id="SSF47616">
    <property type="entry name" value="GST C-terminal domain-like"/>
    <property type="match status" value="1"/>
</dbReference>
<dbReference type="Gene3D" id="3.40.30.10">
    <property type="entry name" value="Glutaredoxin"/>
    <property type="match status" value="1"/>
</dbReference>
<dbReference type="CDD" id="cd03205">
    <property type="entry name" value="GST_C_6"/>
    <property type="match status" value="1"/>
</dbReference>
<keyword evidence="2 4" id="KW-0808">Transferase</keyword>
<dbReference type="EMBL" id="FQZF01000019">
    <property type="protein sequence ID" value="SHJ74429.1"/>
    <property type="molecule type" value="Genomic_DNA"/>
</dbReference>
<dbReference type="SUPFAM" id="SSF52833">
    <property type="entry name" value="Thioredoxin-like"/>
    <property type="match status" value="1"/>
</dbReference>
<dbReference type="CDD" id="cd03049">
    <property type="entry name" value="GST_N_3"/>
    <property type="match status" value="1"/>
</dbReference>
<dbReference type="OrthoDB" id="9795329at2"/>
<dbReference type="GO" id="GO:0005737">
    <property type="term" value="C:cytoplasm"/>
    <property type="evidence" value="ECO:0007669"/>
    <property type="project" value="TreeGrafter"/>
</dbReference>
<dbReference type="EC" id="2.5.1.18" evidence="1"/>
<dbReference type="Proteomes" id="UP000184387">
    <property type="component" value="Unassembled WGS sequence"/>
</dbReference>
<name>A0A1M6LTA5_9PROT</name>
<dbReference type="RefSeq" id="WP_073136590.1">
    <property type="nucleotide sequence ID" value="NZ_FQZF01000019.1"/>
</dbReference>
<sequence>MKVYFSPASPFVRKVMVCAQELGLEVERLPSQAHPVERDRVIVADNPLGQVPTFFADDGTVLYDSRVICEYLDAVAGGGRLFPAPGPGRWRALVEQSLGDGLIDAALLARYEAVVRPAEARFEPWVGGQMDKIAVALDRMQEWAPSLRGRVDIGTITLGCALGYLDFRFPDLDWRGGRDALAGWYAEFGRRPSMAASAP</sequence>
<feature type="domain" description="GST N-terminal" evidence="3">
    <location>
        <begin position="1"/>
        <end position="80"/>
    </location>
</feature>
<dbReference type="InterPro" id="IPR036282">
    <property type="entry name" value="Glutathione-S-Trfase_C_sf"/>
</dbReference>
<dbReference type="Pfam" id="PF13410">
    <property type="entry name" value="GST_C_2"/>
    <property type="match status" value="1"/>
</dbReference>
<evidence type="ECO:0000256" key="1">
    <source>
        <dbReference type="ARBA" id="ARBA00012452"/>
    </source>
</evidence>
<dbReference type="AlphaFoldDB" id="A0A1M6LTA5"/>
<protein>
    <recommendedName>
        <fullName evidence="1">glutathione transferase</fullName>
        <ecNumber evidence="1">2.5.1.18</ecNumber>
    </recommendedName>
</protein>
<accession>A0A1M6LTA5</accession>
<evidence type="ECO:0000256" key="2">
    <source>
        <dbReference type="ARBA" id="ARBA00022679"/>
    </source>
</evidence>
<evidence type="ECO:0000313" key="4">
    <source>
        <dbReference type="EMBL" id="SHJ74429.1"/>
    </source>
</evidence>
<organism evidence="4 5">
    <name type="scientific">Muricoccus roseus</name>
    <dbReference type="NCBI Taxonomy" id="198092"/>
    <lineage>
        <taxon>Bacteria</taxon>
        <taxon>Pseudomonadati</taxon>
        <taxon>Pseudomonadota</taxon>
        <taxon>Alphaproteobacteria</taxon>
        <taxon>Acetobacterales</taxon>
        <taxon>Roseomonadaceae</taxon>
        <taxon>Muricoccus</taxon>
    </lineage>
</organism>
<dbReference type="Pfam" id="PF13417">
    <property type="entry name" value="GST_N_3"/>
    <property type="match status" value="1"/>
</dbReference>
<dbReference type="GO" id="GO:0004364">
    <property type="term" value="F:glutathione transferase activity"/>
    <property type="evidence" value="ECO:0007669"/>
    <property type="project" value="UniProtKB-EC"/>
</dbReference>
<evidence type="ECO:0000259" key="3">
    <source>
        <dbReference type="PROSITE" id="PS50404"/>
    </source>
</evidence>
<gene>
    <name evidence="4" type="ORF">SAMN02745194_03261</name>
</gene>
<dbReference type="GO" id="GO:0043295">
    <property type="term" value="F:glutathione binding"/>
    <property type="evidence" value="ECO:0007669"/>
    <property type="project" value="TreeGrafter"/>
</dbReference>
<dbReference type="STRING" id="198092.SAMN02745194_03261"/>